<protein>
    <submittedName>
        <fullName evidence="1">Uncharacterized protein</fullName>
    </submittedName>
</protein>
<evidence type="ECO:0000313" key="2">
    <source>
        <dbReference type="Proteomes" id="UP000241854"/>
    </source>
</evidence>
<dbReference type="Proteomes" id="UP000241854">
    <property type="component" value="Chromosome"/>
</dbReference>
<organism evidence="1 2">
    <name type="scientific">Campylobacter concisus</name>
    <dbReference type="NCBI Taxonomy" id="199"/>
    <lineage>
        <taxon>Bacteria</taxon>
        <taxon>Pseudomonadati</taxon>
        <taxon>Campylobacterota</taxon>
        <taxon>Epsilonproteobacteria</taxon>
        <taxon>Campylobacterales</taxon>
        <taxon>Campylobacteraceae</taxon>
        <taxon>Campylobacter</taxon>
    </lineage>
</organism>
<sequence>MRKSLLDPCIFSPYASKIFEKFGSIICKICIFRISKISQTAYLRVF</sequence>
<dbReference type="EMBL" id="CP021642">
    <property type="protein sequence ID" value="AVX43368.1"/>
    <property type="molecule type" value="Genomic_DNA"/>
</dbReference>
<dbReference type="AlphaFoldDB" id="A0A2R4NY68"/>
<reference evidence="1 2" key="1">
    <citation type="journal article" date="2018" name="Emerg. Microbes Infect.">
        <title>Genomic analysis of oral Campylobacter concisus strains identified a potential bacterial molecular marker associated with active Crohn's disease.</title>
        <authorList>
            <person name="Liu F."/>
            <person name="Ma R."/>
            <person name="Tay C.Y.A."/>
            <person name="Octavia S."/>
            <person name="Lan R."/>
            <person name="Chung H.K.L."/>
            <person name="Riordan S.M."/>
            <person name="Grimm M.C."/>
            <person name="Leong R.W."/>
            <person name="Tanaka M.M."/>
            <person name="Connor S."/>
            <person name="Zhang L."/>
        </authorList>
    </citation>
    <scope>NUCLEOTIDE SEQUENCE [LARGE SCALE GENOMIC DNA]</scope>
    <source>
        <strain evidence="1 2">P2CDO4</strain>
    </source>
</reference>
<evidence type="ECO:0000313" key="1">
    <source>
        <dbReference type="EMBL" id="AVX43368.1"/>
    </source>
</evidence>
<gene>
    <name evidence="1" type="ORF">CCS77_0307</name>
</gene>
<accession>A0A2R4NY68</accession>
<proteinExistence type="predicted"/>
<name>A0A2R4NY68_9BACT</name>